<organism evidence="2 3">
    <name type="scientific">Streptomyces coryli</name>
    <dbReference type="NCBI Taxonomy" id="1128680"/>
    <lineage>
        <taxon>Bacteria</taxon>
        <taxon>Bacillati</taxon>
        <taxon>Actinomycetota</taxon>
        <taxon>Actinomycetes</taxon>
        <taxon>Kitasatosporales</taxon>
        <taxon>Streptomycetaceae</taxon>
        <taxon>Streptomyces</taxon>
    </lineage>
</organism>
<evidence type="ECO:0000313" key="3">
    <source>
        <dbReference type="Proteomes" id="UP000481583"/>
    </source>
</evidence>
<evidence type="ECO:0000256" key="1">
    <source>
        <dbReference type="SAM" id="MobiDB-lite"/>
    </source>
</evidence>
<feature type="region of interest" description="Disordered" evidence="1">
    <location>
        <begin position="154"/>
        <end position="173"/>
    </location>
</feature>
<protein>
    <recommendedName>
        <fullName evidence="4">Helix-turn-helix domain-containing protein</fullName>
    </recommendedName>
</protein>
<feature type="region of interest" description="Disordered" evidence="1">
    <location>
        <begin position="247"/>
        <end position="269"/>
    </location>
</feature>
<sequence length="296" mass="31860">MADPNSSAPKRASAEFPSSGVHHVRVPLTENFTVLANNLLQRTGSAVTVGVAAYILSVPEGTPITIAALCKHFSEGEIRIARALRELEDEGWLERRLERTASGRVSTRTFAYSTPDSGLTLELTAQPQGGTRPAGAPAADAPEPPTTVAAAEATEVRPAAEDSPPITAPRAPAPDPRAFDFLGRLHHHDHRLRFSEAETTILARGVTEWLARDVSLNEIETALTGDLPRHLTHRPARIIAHRLATLLPPPETHGPPRPGPLPWQDCGGCDRPFRAKEPGSCRDCREQAFPQLSAAA</sequence>
<dbReference type="Proteomes" id="UP000481583">
    <property type="component" value="Unassembled WGS sequence"/>
</dbReference>
<gene>
    <name evidence="2" type="ORF">G5C51_24500</name>
</gene>
<dbReference type="RefSeq" id="WP_165240357.1">
    <property type="nucleotide sequence ID" value="NZ_JAAKZV010000123.1"/>
</dbReference>
<evidence type="ECO:0000313" key="2">
    <source>
        <dbReference type="EMBL" id="NGN67055.1"/>
    </source>
</evidence>
<accession>A0A6G4U491</accession>
<keyword evidence="3" id="KW-1185">Reference proteome</keyword>
<comment type="caution">
    <text evidence="2">The sequence shown here is derived from an EMBL/GenBank/DDBJ whole genome shotgun (WGS) entry which is preliminary data.</text>
</comment>
<evidence type="ECO:0008006" key="4">
    <source>
        <dbReference type="Google" id="ProtNLM"/>
    </source>
</evidence>
<feature type="region of interest" description="Disordered" evidence="1">
    <location>
        <begin position="123"/>
        <end position="148"/>
    </location>
</feature>
<dbReference type="AlphaFoldDB" id="A0A6G4U491"/>
<feature type="compositionally biased region" description="Pro residues" evidence="1">
    <location>
        <begin position="247"/>
        <end position="261"/>
    </location>
</feature>
<proteinExistence type="predicted"/>
<dbReference type="EMBL" id="JAAKZV010000123">
    <property type="protein sequence ID" value="NGN67055.1"/>
    <property type="molecule type" value="Genomic_DNA"/>
</dbReference>
<reference evidence="2 3" key="1">
    <citation type="submission" date="2020-02" db="EMBL/GenBank/DDBJ databases">
        <title>Whole-genome analyses of novel actinobacteria.</title>
        <authorList>
            <person name="Sahin N."/>
        </authorList>
    </citation>
    <scope>NUCLEOTIDE SEQUENCE [LARGE SCALE GENOMIC DNA]</scope>
    <source>
        <strain evidence="2 3">A7024</strain>
    </source>
</reference>
<feature type="compositionally biased region" description="Low complexity" evidence="1">
    <location>
        <begin position="125"/>
        <end position="148"/>
    </location>
</feature>
<name>A0A6G4U491_9ACTN</name>